<keyword evidence="1" id="KW-0812">Transmembrane</keyword>
<protein>
    <submittedName>
        <fullName evidence="2">Uncharacterized protein</fullName>
    </submittedName>
</protein>
<feature type="transmembrane region" description="Helical" evidence="1">
    <location>
        <begin position="69"/>
        <end position="88"/>
    </location>
</feature>
<evidence type="ECO:0000313" key="3">
    <source>
        <dbReference type="Proteomes" id="UP000238322"/>
    </source>
</evidence>
<dbReference type="Proteomes" id="UP000238322">
    <property type="component" value="Unassembled WGS sequence"/>
</dbReference>
<evidence type="ECO:0000313" key="2">
    <source>
        <dbReference type="EMBL" id="PQO34186.1"/>
    </source>
</evidence>
<feature type="transmembrane region" description="Helical" evidence="1">
    <location>
        <begin position="95"/>
        <end position="113"/>
    </location>
</feature>
<dbReference type="RefSeq" id="WP_105329915.1">
    <property type="nucleotide sequence ID" value="NZ_PUHY01000010.1"/>
</dbReference>
<feature type="transmembrane region" description="Helical" evidence="1">
    <location>
        <begin position="31"/>
        <end position="49"/>
    </location>
</feature>
<reference evidence="2 3" key="1">
    <citation type="submission" date="2018-02" db="EMBL/GenBank/DDBJ databases">
        <title>Comparative genomes isolates from brazilian mangrove.</title>
        <authorList>
            <person name="Araujo J.E."/>
            <person name="Taketani R.G."/>
            <person name="Silva M.C.P."/>
            <person name="Loureco M.V."/>
            <person name="Andreote F.D."/>
        </authorList>
    </citation>
    <scope>NUCLEOTIDE SEQUENCE [LARGE SCALE GENOMIC DNA]</scope>
    <source>
        <strain evidence="2 3">Hex-1 MGV</strain>
    </source>
</reference>
<dbReference type="OrthoDB" id="277423at2"/>
<keyword evidence="1" id="KW-1133">Transmembrane helix</keyword>
<name>A0A2S8FPT5_9BACT</name>
<feature type="transmembrane region" description="Helical" evidence="1">
    <location>
        <begin position="143"/>
        <end position="162"/>
    </location>
</feature>
<comment type="caution">
    <text evidence="2">The sequence shown here is derived from an EMBL/GenBank/DDBJ whole genome shotgun (WGS) entry which is preliminary data.</text>
</comment>
<proteinExistence type="predicted"/>
<keyword evidence="1" id="KW-0472">Membrane</keyword>
<feature type="transmembrane region" description="Helical" evidence="1">
    <location>
        <begin position="174"/>
        <end position="198"/>
    </location>
</feature>
<dbReference type="EMBL" id="PUHY01000010">
    <property type="protein sequence ID" value="PQO34186.1"/>
    <property type="molecule type" value="Genomic_DNA"/>
</dbReference>
<dbReference type="AlphaFoldDB" id="A0A2S8FPT5"/>
<evidence type="ECO:0000256" key="1">
    <source>
        <dbReference type="SAM" id="Phobius"/>
    </source>
</evidence>
<organism evidence="2 3">
    <name type="scientific">Blastopirellula marina</name>
    <dbReference type="NCBI Taxonomy" id="124"/>
    <lineage>
        <taxon>Bacteria</taxon>
        <taxon>Pseudomonadati</taxon>
        <taxon>Planctomycetota</taxon>
        <taxon>Planctomycetia</taxon>
        <taxon>Pirellulales</taxon>
        <taxon>Pirellulaceae</taxon>
        <taxon>Blastopirellula</taxon>
    </lineage>
</organism>
<sequence>MDDSTQLPLEVRDRQWFIVRRWQTYSGEMRVLVLRAIAVVVLYACQLGHQFGTLSGEERTANLRFHQGATAVSVMLLVISLLTLLLVLKRFLPVWLPFLTTGIDLVAIAVLIALAGGPMATALTGAFYFVVAMAGLRFDLKLVWAATLGAMFAYMATVGAVDDSWFDADHAVPLIHQGVGLTCIGGTGLIVGQIIRLARPMAEQYHQRLDQQQAKEAE</sequence>
<gene>
    <name evidence="2" type="ORF">C5Y83_11645</name>
</gene>
<accession>A0A2S8FPT5</accession>
<feature type="transmembrane region" description="Helical" evidence="1">
    <location>
        <begin position="119"/>
        <end position="136"/>
    </location>
</feature>